<name>A0A0J9W417_FUSO4</name>
<dbReference type="KEGG" id="fox:FOXG_22040"/>
<proteinExistence type="predicted"/>
<gene>
    <name evidence="1" type="ORF">FOXG_22040</name>
    <name evidence="2" type="ORF">FOXG_22174</name>
</gene>
<sequence>MSRIVLEYESVQAAAMEKLDQFALSVAVELATSTSDQWEPLPSEGRSQPTSV</sequence>
<dbReference type="VEuPathDB" id="FungiDB:FOXG_22040"/>
<dbReference type="AlphaFoldDB" id="A0A0J9W417"/>
<dbReference type="GeneID" id="28962746"/>
<evidence type="ECO:0000313" key="1">
    <source>
        <dbReference type="EMBL" id="KNB17769.1"/>
    </source>
</evidence>
<dbReference type="KEGG" id="fox:FOXG_22174"/>
<dbReference type="EMBL" id="DS231725">
    <property type="protein sequence ID" value="KNB18284.1"/>
    <property type="molecule type" value="Genomic_DNA"/>
</dbReference>
<protein>
    <submittedName>
        <fullName evidence="1">Uncharacterized protein</fullName>
    </submittedName>
</protein>
<dbReference type="EMBL" id="DS231723">
    <property type="protein sequence ID" value="KNB17769.1"/>
    <property type="molecule type" value="Genomic_DNA"/>
</dbReference>
<evidence type="ECO:0000313" key="2">
    <source>
        <dbReference type="EMBL" id="KNB18284.1"/>
    </source>
</evidence>
<dbReference type="RefSeq" id="XP_018255814.1">
    <property type="nucleotide sequence ID" value="XM_018402422.1"/>
</dbReference>
<accession>A0A0J9W417</accession>
<reference evidence="1" key="1">
    <citation type="submission" date="2007-04" db="EMBL/GenBank/DDBJ databases">
        <authorList>
            <consortium name="The Broad Institute Genome Sequencing Platform"/>
            <person name="Birren B."/>
            <person name="Lander E."/>
            <person name="Galagan J."/>
            <person name="Nusbaum C."/>
            <person name="Devon K."/>
            <person name="Ma L.-J."/>
            <person name="Jaffe D."/>
            <person name="Butler J."/>
            <person name="Alvarez P."/>
            <person name="Gnerre S."/>
            <person name="Grabherr M."/>
            <person name="Kleber M."/>
            <person name="Mauceli E."/>
            <person name="Brockman W."/>
            <person name="MacCallum I.A."/>
            <person name="Young S."/>
            <person name="LaButti K."/>
            <person name="DeCaprio D."/>
            <person name="Crawford M."/>
            <person name="Koehrsen M."/>
            <person name="Engels R."/>
            <person name="Montgomery P."/>
            <person name="Pearson M."/>
            <person name="Howarth C."/>
            <person name="Larson L."/>
            <person name="White J."/>
            <person name="O'Leary S."/>
            <person name="Kodira C."/>
            <person name="Zeng Q."/>
            <person name="Yandava C."/>
            <person name="Alvarado L."/>
            <person name="Kistler C."/>
            <person name="Shim W.-B."/>
            <person name="Kang S."/>
            <person name="Woloshuk C."/>
        </authorList>
    </citation>
    <scope>NUCLEOTIDE SEQUENCE</scope>
    <source>
        <strain evidence="1">4287</strain>
    </source>
</reference>
<dbReference type="RefSeq" id="XP_018256329.1">
    <property type="nucleotide sequence ID" value="XM_018402572.1"/>
</dbReference>
<evidence type="ECO:0000313" key="3">
    <source>
        <dbReference type="Proteomes" id="UP000009097"/>
    </source>
</evidence>
<dbReference type="GeneID" id="28962880"/>
<organism evidence="1 3">
    <name type="scientific">Fusarium oxysporum f. sp. lycopersici (strain 4287 / CBS 123668 / FGSC 9935 / NRRL 34936)</name>
    <name type="common">Fusarium vascular wilt of tomato</name>
    <dbReference type="NCBI Taxonomy" id="426428"/>
    <lineage>
        <taxon>Eukaryota</taxon>
        <taxon>Fungi</taxon>
        <taxon>Dikarya</taxon>
        <taxon>Ascomycota</taxon>
        <taxon>Pezizomycotina</taxon>
        <taxon>Sordariomycetes</taxon>
        <taxon>Hypocreomycetidae</taxon>
        <taxon>Hypocreales</taxon>
        <taxon>Nectriaceae</taxon>
        <taxon>Fusarium</taxon>
        <taxon>Fusarium oxysporum species complex</taxon>
    </lineage>
</organism>
<dbReference type="VEuPathDB" id="FungiDB:FOXG_22174"/>
<dbReference type="Proteomes" id="UP000009097">
    <property type="component" value="Unassembled WGS sequence"/>
</dbReference>
<reference evidence="1" key="2">
    <citation type="journal article" date="2010" name="Nature">
        <title>Comparative genomics reveals mobile pathogenicity chromosomes in Fusarium.</title>
        <authorList>
            <person name="Ma L.J."/>
            <person name="van der Does H.C."/>
            <person name="Borkovich K.A."/>
            <person name="Coleman J.J."/>
            <person name="Daboussi M.J."/>
            <person name="Di Pietro A."/>
            <person name="Dufresne M."/>
            <person name="Freitag M."/>
            <person name="Grabherr M."/>
            <person name="Henrissat B."/>
            <person name="Houterman P.M."/>
            <person name="Kang S."/>
            <person name="Shim W.B."/>
            <person name="Woloshuk C."/>
            <person name="Xie X."/>
            <person name="Xu J.R."/>
            <person name="Antoniw J."/>
            <person name="Baker S.E."/>
            <person name="Bluhm B.H."/>
            <person name="Breakspear A."/>
            <person name="Brown D.W."/>
            <person name="Butchko R.A."/>
            <person name="Chapman S."/>
            <person name="Coulson R."/>
            <person name="Coutinho P.M."/>
            <person name="Danchin E.G."/>
            <person name="Diener A."/>
            <person name="Gale L.R."/>
            <person name="Gardiner D.M."/>
            <person name="Goff S."/>
            <person name="Hammond-Kosack K.E."/>
            <person name="Hilburn K."/>
            <person name="Hua-Van A."/>
            <person name="Jonkers W."/>
            <person name="Kazan K."/>
            <person name="Kodira C.D."/>
            <person name="Koehrsen M."/>
            <person name="Kumar L."/>
            <person name="Lee Y.H."/>
            <person name="Li L."/>
            <person name="Manners J.M."/>
            <person name="Miranda-Saavedra D."/>
            <person name="Mukherjee M."/>
            <person name="Park G."/>
            <person name="Park J."/>
            <person name="Park S.Y."/>
            <person name="Proctor R.H."/>
            <person name="Regev A."/>
            <person name="Ruiz-Roldan M.C."/>
            <person name="Sain D."/>
            <person name="Sakthikumar S."/>
            <person name="Sykes S."/>
            <person name="Schwartz D.C."/>
            <person name="Turgeon B.G."/>
            <person name="Wapinski I."/>
            <person name="Yoder O."/>
            <person name="Young S."/>
            <person name="Zeng Q."/>
            <person name="Zhou S."/>
            <person name="Galagan J."/>
            <person name="Cuomo C.A."/>
            <person name="Kistler H.C."/>
            <person name="Rep M."/>
        </authorList>
    </citation>
    <scope>NUCLEOTIDE SEQUENCE [LARGE SCALE GENOMIC DNA]</scope>
    <source>
        <strain evidence="1">4287</strain>
    </source>
</reference>